<dbReference type="STRING" id="23.BEL05_16570"/>
<dbReference type="AlphaFoldDB" id="A0A1E5IZG7"/>
<dbReference type="EMBL" id="MCBT01000001">
    <property type="protein sequence ID" value="OEG75834.1"/>
    <property type="molecule type" value="Genomic_DNA"/>
</dbReference>
<feature type="domain" description="GGDEF" evidence="4">
    <location>
        <begin position="297"/>
        <end position="430"/>
    </location>
</feature>
<dbReference type="NCBIfam" id="TIGR00254">
    <property type="entry name" value="GGDEF"/>
    <property type="match status" value="1"/>
</dbReference>
<evidence type="ECO:0000256" key="1">
    <source>
        <dbReference type="SAM" id="Coils"/>
    </source>
</evidence>
<keyword evidence="1" id="KW-0175">Coiled coil</keyword>
<dbReference type="Proteomes" id="UP000095230">
    <property type="component" value="Unassembled WGS sequence"/>
</dbReference>
<evidence type="ECO:0000256" key="2">
    <source>
        <dbReference type="SAM" id="Phobius"/>
    </source>
</evidence>
<organism evidence="5 6">
    <name type="scientific">Shewanella colwelliana</name>
    <name type="common">Alteromonas colwelliana</name>
    <dbReference type="NCBI Taxonomy" id="23"/>
    <lineage>
        <taxon>Bacteria</taxon>
        <taxon>Pseudomonadati</taxon>
        <taxon>Pseudomonadota</taxon>
        <taxon>Gammaproteobacteria</taxon>
        <taxon>Alteromonadales</taxon>
        <taxon>Shewanellaceae</taxon>
        <taxon>Shewanella</taxon>
    </lineage>
</organism>
<dbReference type="PROSITE" id="PS50885">
    <property type="entry name" value="HAMP"/>
    <property type="match status" value="1"/>
</dbReference>
<dbReference type="PROSITE" id="PS50887">
    <property type="entry name" value="GGDEF"/>
    <property type="match status" value="1"/>
</dbReference>
<accession>A0A1E5IZG7</accession>
<feature type="coiled-coil region" evidence="1">
    <location>
        <begin position="235"/>
        <end position="262"/>
    </location>
</feature>
<feature type="domain" description="HAMP" evidence="3">
    <location>
        <begin position="188"/>
        <end position="240"/>
    </location>
</feature>
<feature type="transmembrane region" description="Helical" evidence="2">
    <location>
        <begin position="163"/>
        <end position="183"/>
    </location>
</feature>
<dbReference type="SUPFAM" id="SSF158472">
    <property type="entry name" value="HAMP domain-like"/>
    <property type="match status" value="1"/>
</dbReference>
<keyword evidence="2" id="KW-0472">Membrane</keyword>
<evidence type="ECO:0008006" key="7">
    <source>
        <dbReference type="Google" id="ProtNLM"/>
    </source>
</evidence>
<feature type="transmembrane region" description="Helical" evidence="2">
    <location>
        <begin position="6"/>
        <end position="27"/>
    </location>
</feature>
<dbReference type="PANTHER" id="PTHR46663">
    <property type="entry name" value="DIGUANYLATE CYCLASE DGCT-RELATED"/>
    <property type="match status" value="1"/>
</dbReference>
<name>A0A1E5IZG7_SHECO</name>
<gene>
    <name evidence="5" type="ORF">BEL05_16570</name>
</gene>
<protein>
    <recommendedName>
        <fullName evidence="7">Diguanylate cyclase</fullName>
    </recommendedName>
</protein>
<evidence type="ECO:0000313" key="6">
    <source>
        <dbReference type="Proteomes" id="UP000095230"/>
    </source>
</evidence>
<evidence type="ECO:0000259" key="4">
    <source>
        <dbReference type="PROSITE" id="PS50887"/>
    </source>
</evidence>
<dbReference type="Gene3D" id="3.30.70.270">
    <property type="match status" value="1"/>
</dbReference>
<dbReference type="GO" id="GO:0016020">
    <property type="term" value="C:membrane"/>
    <property type="evidence" value="ECO:0007669"/>
    <property type="project" value="InterPro"/>
</dbReference>
<dbReference type="InterPro" id="IPR052163">
    <property type="entry name" value="DGC-Regulatory_Protein"/>
</dbReference>
<dbReference type="CDD" id="cd06225">
    <property type="entry name" value="HAMP"/>
    <property type="match status" value="1"/>
</dbReference>
<dbReference type="GO" id="GO:0007165">
    <property type="term" value="P:signal transduction"/>
    <property type="evidence" value="ECO:0007669"/>
    <property type="project" value="InterPro"/>
</dbReference>
<dbReference type="SUPFAM" id="SSF55073">
    <property type="entry name" value="Nucleotide cyclase"/>
    <property type="match status" value="1"/>
</dbReference>
<dbReference type="SMART" id="SM00267">
    <property type="entry name" value="GGDEF"/>
    <property type="match status" value="1"/>
</dbReference>
<dbReference type="PANTHER" id="PTHR46663:SF2">
    <property type="entry name" value="GGDEF DOMAIN-CONTAINING PROTEIN"/>
    <property type="match status" value="1"/>
</dbReference>
<keyword evidence="2" id="KW-1133">Transmembrane helix</keyword>
<dbReference type="Pfam" id="PF00990">
    <property type="entry name" value="GGDEF"/>
    <property type="match status" value="1"/>
</dbReference>
<dbReference type="Pfam" id="PF00672">
    <property type="entry name" value="HAMP"/>
    <property type="match status" value="1"/>
</dbReference>
<dbReference type="OrthoDB" id="766410at2"/>
<comment type="caution">
    <text evidence="5">The sequence shown here is derived from an EMBL/GenBank/DDBJ whole genome shotgun (WGS) entry which is preliminary data.</text>
</comment>
<dbReference type="InterPro" id="IPR043128">
    <property type="entry name" value="Rev_trsase/Diguanyl_cyclase"/>
</dbReference>
<evidence type="ECO:0000259" key="3">
    <source>
        <dbReference type="PROSITE" id="PS50885"/>
    </source>
</evidence>
<dbReference type="SMART" id="SM00304">
    <property type="entry name" value="HAMP"/>
    <property type="match status" value="1"/>
</dbReference>
<dbReference type="InterPro" id="IPR003660">
    <property type="entry name" value="HAMP_dom"/>
</dbReference>
<sequence length="441" mass="49768">MINTRLKIILLISLLLTSIIIATFIGLKHLQDVNFDRLDYIMRTENAVDTLRSRLWILQEFQDEEALAQTKAAHDILSQQLSTHHFKKIAITSIFTNLIRMNDNLGALLTFADKGLATTTKHGITSTNGMLTARFNMTLQAMSEELTSAQSLMIRHVAHQQKIILYFAICILLLGSLALLHQIQATLKVFNQSLLRLTKGILRLSKGDLQTKIMIQQDNELSDVAEQFNKMTLRLNETTIKKEALQFEVQRQTQQLQAQHEKLKFVAEHDDLTQLYSRSAFERQIDTAIARCHRTGIHAALLFIDLDKFKQINDSLGHHIGDQVLVECAARLLKSVRSSDICARIGGDEFVIWLEPISGLLEVKLVCDKILKNLSQPLNLPSHQVRLEASIGIALLPNDDVARQALIKIADDNMYLAKLTTGNSYQFSESANSALNNLHFL</sequence>
<dbReference type="Gene3D" id="6.10.340.10">
    <property type="match status" value="1"/>
</dbReference>
<dbReference type="InterPro" id="IPR029787">
    <property type="entry name" value="Nucleotide_cyclase"/>
</dbReference>
<dbReference type="InterPro" id="IPR000160">
    <property type="entry name" value="GGDEF_dom"/>
</dbReference>
<proteinExistence type="predicted"/>
<evidence type="ECO:0000313" key="5">
    <source>
        <dbReference type="EMBL" id="OEG75834.1"/>
    </source>
</evidence>
<keyword evidence="2" id="KW-0812">Transmembrane</keyword>
<reference evidence="5 6" key="1">
    <citation type="submission" date="2016-07" db="EMBL/GenBank/DDBJ databases">
        <title>Whole-genome of two Shewanella species isolated from a digestive organ of sea cucumber Apostichopus japonicus Selenka 1867.</title>
        <authorList>
            <person name="Hong H.-H."/>
            <person name="Choi H."/>
            <person name="Cheon S."/>
            <person name="Oh J.-S."/>
            <person name="Lee H.-G."/>
            <person name="Park C."/>
        </authorList>
    </citation>
    <scope>NUCLEOTIDE SEQUENCE [LARGE SCALE GENOMIC DNA]</scope>
    <source>
        <strain evidence="5 6">CSB03KR</strain>
    </source>
</reference>
<dbReference type="CDD" id="cd01949">
    <property type="entry name" value="GGDEF"/>
    <property type="match status" value="1"/>
</dbReference>